<gene>
    <name evidence="1" type="ORF">QCA50_001174</name>
</gene>
<keyword evidence="2" id="KW-1185">Reference proteome</keyword>
<protein>
    <submittedName>
        <fullName evidence="1">Uncharacterized protein</fullName>
    </submittedName>
</protein>
<sequence length="101" mass="11499">MAVGGSSEQEIEATRFRLVVEDEEAVYYSVGALAETEASFPVLHPNELPRGFLKFLGRVYCTNEQSYYEKICRNRRKNLTLVTRAGRISEGKVKKFHQLNG</sequence>
<name>A0AAW0GSK2_9APHY</name>
<evidence type="ECO:0000313" key="2">
    <source>
        <dbReference type="Proteomes" id="UP001385951"/>
    </source>
</evidence>
<dbReference type="EMBL" id="JASBNA010000001">
    <property type="protein sequence ID" value="KAK7696516.1"/>
    <property type="molecule type" value="Genomic_DNA"/>
</dbReference>
<dbReference type="Proteomes" id="UP001385951">
    <property type="component" value="Unassembled WGS sequence"/>
</dbReference>
<dbReference type="AlphaFoldDB" id="A0AAW0GSK2"/>
<evidence type="ECO:0000313" key="1">
    <source>
        <dbReference type="EMBL" id="KAK7696516.1"/>
    </source>
</evidence>
<proteinExistence type="predicted"/>
<reference evidence="1 2" key="1">
    <citation type="submission" date="2022-09" db="EMBL/GenBank/DDBJ databases">
        <authorList>
            <person name="Palmer J.M."/>
        </authorList>
    </citation>
    <scope>NUCLEOTIDE SEQUENCE [LARGE SCALE GENOMIC DNA]</scope>
    <source>
        <strain evidence="1 2">DSM 7382</strain>
    </source>
</reference>
<accession>A0AAW0GSK2</accession>
<comment type="caution">
    <text evidence="1">The sequence shown here is derived from an EMBL/GenBank/DDBJ whole genome shotgun (WGS) entry which is preliminary data.</text>
</comment>
<organism evidence="1 2">
    <name type="scientific">Cerrena zonata</name>
    <dbReference type="NCBI Taxonomy" id="2478898"/>
    <lineage>
        <taxon>Eukaryota</taxon>
        <taxon>Fungi</taxon>
        <taxon>Dikarya</taxon>
        <taxon>Basidiomycota</taxon>
        <taxon>Agaricomycotina</taxon>
        <taxon>Agaricomycetes</taxon>
        <taxon>Polyporales</taxon>
        <taxon>Cerrenaceae</taxon>
        <taxon>Cerrena</taxon>
    </lineage>
</organism>